<accession>A0A6A7AM11</accession>
<dbReference type="OrthoDB" id="2306559at2759"/>
<gene>
    <name evidence="1" type="ORF">T440DRAFT_411054</name>
</gene>
<feature type="non-terminal residue" evidence="1">
    <location>
        <position position="1"/>
    </location>
</feature>
<proteinExistence type="predicted"/>
<name>A0A6A7AM11_9PLEO</name>
<evidence type="ECO:0000313" key="2">
    <source>
        <dbReference type="Proteomes" id="UP000799423"/>
    </source>
</evidence>
<protein>
    <submittedName>
        <fullName evidence="1">Uncharacterized protein</fullName>
    </submittedName>
</protein>
<keyword evidence="2" id="KW-1185">Reference proteome</keyword>
<reference evidence="1" key="1">
    <citation type="submission" date="2020-01" db="EMBL/GenBank/DDBJ databases">
        <authorList>
            <consortium name="DOE Joint Genome Institute"/>
            <person name="Haridas S."/>
            <person name="Albert R."/>
            <person name="Binder M."/>
            <person name="Bloem J."/>
            <person name="Labutti K."/>
            <person name="Salamov A."/>
            <person name="Andreopoulos B."/>
            <person name="Baker S.E."/>
            <person name="Barry K."/>
            <person name="Bills G."/>
            <person name="Bluhm B.H."/>
            <person name="Cannon C."/>
            <person name="Castanera R."/>
            <person name="Culley D.E."/>
            <person name="Daum C."/>
            <person name="Ezra D."/>
            <person name="Gonzalez J.B."/>
            <person name="Henrissat B."/>
            <person name="Kuo A."/>
            <person name="Liang C."/>
            <person name="Lipzen A."/>
            <person name="Lutzoni F."/>
            <person name="Magnuson J."/>
            <person name="Mondo S."/>
            <person name="Nolan M."/>
            <person name="Ohm R."/>
            <person name="Pangilinan J."/>
            <person name="Park H.-J."/>
            <person name="Ramirez L."/>
            <person name="Alfaro M."/>
            <person name="Sun H."/>
            <person name="Tritt A."/>
            <person name="Yoshinaga Y."/>
            <person name="Zwiers L.-H."/>
            <person name="Turgeon B.G."/>
            <person name="Goodwin S.B."/>
            <person name="Spatafora J.W."/>
            <person name="Crous P.W."/>
            <person name="Grigoriev I.V."/>
        </authorList>
    </citation>
    <scope>NUCLEOTIDE SEQUENCE</scope>
    <source>
        <strain evidence="1">IPT5</strain>
    </source>
</reference>
<dbReference type="Proteomes" id="UP000799423">
    <property type="component" value="Unassembled WGS sequence"/>
</dbReference>
<organism evidence="1 2">
    <name type="scientific">Plenodomus tracheiphilus IPT5</name>
    <dbReference type="NCBI Taxonomy" id="1408161"/>
    <lineage>
        <taxon>Eukaryota</taxon>
        <taxon>Fungi</taxon>
        <taxon>Dikarya</taxon>
        <taxon>Ascomycota</taxon>
        <taxon>Pezizomycotina</taxon>
        <taxon>Dothideomycetes</taxon>
        <taxon>Pleosporomycetidae</taxon>
        <taxon>Pleosporales</taxon>
        <taxon>Pleosporineae</taxon>
        <taxon>Leptosphaeriaceae</taxon>
        <taxon>Plenodomus</taxon>
    </lineage>
</organism>
<dbReference type="EMBL" id="MU006446">
    <property type="protein sequence ID" value="KAF2843982.1"/>
    <property type="molecule type" value="Genomic_DNA"/>
</dbReference>
<sequence>PLISFYNIKLELGLIGSFFPTNLAKPIPLAIVLLDIFSYLKRVIVTPTIYLYIVKSLYFNI</sequence>
<evidence type="ECO:0000313" key="1">
    <source>
        <dbReference type="EMBL" id="KAF2843982.1"/>
    </source>
</evidence>
<dbReference type="AlphaFoldDB" id="A0A6A7AM11"/>